<proteinExistence type="predicted"/>
<dbReference type="EMBL" id="JAEFBJ010000006">
    <property type="protein sequence ID" value="KAG7599243.1"/>
    <property type="molecule type" value="Genomic_DNA"/>
</dbReference>
<name>A0A8T2CNR3_ARASU</name>
<evidence type="ECO:0000256" key="1">
    <source>
        <dbReference type="SAM" id="MobiDB-lite"/>
    </source>
</evidence>
<accession>A0A8T2CNR3</accession>
<evidence type="ECO:0000313" key="2">
    <source>
        <dbReference type="EMBL" id="KAG7599243.1"/>
    </source>
</evidence>
<sequence length="120" mass="13551">MSTDTTWCQSTPIRFPWRSTFDEELSTARASRGSTASLSVDRHHLGVDRHHLAKTHVLTFDAEGSTSHDTVESTPSQSVDRHSPSIDRHWVRTTPYVLVFPPTTPVYTPPVPFPRKHCSK</sequence>
<evidence type="ECO:0000313" key="3">
    <source>
        <dbReference type="Proteomes" id="UP000694251"/>
    </source>
</evidence>
<comment type="caution">
    <text evidence="2">The sequence shown here is derived from an EMBL/GenBank/DDBJ whole genome shotgun (WGS) entry which is preliminary data.</text>
</comment>
<gene>
    <name evidence="2" type="ORF">ISN44_As06g034350</name>
</gene>
<feature type="region of interest" description="Disordered" evidence="1">
    <location>
        <begin position="63"/>
        <end position="85"/>
    </location>
</feature>
<dbReference type="Proteomes" id="UP000694251">
    <property type="component" value="Chromosome 6"/>
</dbReference>
<organism evidence="2 3">
    <name type="scientific">Arabidopsis suecica</name>
    <name type="common">Swedish thale-cress</name>
    <name type="synonym">Cardaminopsis suecica</name>
    <dbReference type="NCBI Taxonomy" id="45249"/>
    <lineage>
        <taxon>Eukaryota</taxon>
        <taxon>Viridiplantae</taxon>
        <taxon>Streptophyta</taxon>
        <taxon>Embryophyta</taxon>
        <taxon>Tracheophyta</taxon>
        <taxon>Spermatophyta</taxon>
        <taxon>Magnoliopsida</taxon>
        <taxon>eudicotyledons</taxon>
        <taxon>Gunneridae</taxon>
        <taxon>Pentapetalae</taxon>
        <taxon>rosids</taxon>
        <taxon>malvids</taxon>
        <taxon>Brassicales</taxon>
        <taxon>Brassicaceae</taxon>
        <taxon>Camelineae</taxon>
        <taxon>Arabidopsis</taxon>
    </lineage>
</organism>
<protein>
    <submittedName>
        <fullName evidence="2">Uncharacterized protein</fullName>
    </submittedName>
</protein>
<feature type="compositionally biased region" description="Polar residues" evidence="1">
    <location>
        <begin position="64"/>
        <end position="78"/>
    </location>
</feature>
<dbReference type="AlphaFoldDB" id="A0A8T2CNR3"/>
<reference evidence="2 3" key="1">
    <citation type="submission" date="2020-12" db="EMBL/GenBank/DDBJ databases">
        <title>Concerted genomic and epigenomic changes stabilize Arabidopsis allopolyploids.</title>
        <authorList>
            <person name="Chen Z."/>
        </authorList>
    </citation>
    <scope>NUCLEOTIDE SEQUENCE [LARGE SCALE GENOMIC DNA]</scope>
    <source>
        <strain evidence="2">As9502</strain>
        <tissue evidence="2">Leaf</tissue>
    </source>
</reference>
<keyword evidence="3" id="KW-1185">Reference proteome</keyword>